<name>A0A6J4ULY9_9DEIN</name>
<proteinExistence type="predicted"/>
<evidence type="ECO:0000313" key="2">
    <source>
        <dbReference type="EMBL" id="CAA9552776.1"/>
    </source>
</evidence>
<sequence length="48" mass="5381">MQKAGQPRRSDKGDAQEGKDDFIGARGGEVFKEALKHKKVRPSRRRSA</sequence>
<feature type="region of interest" description="Disordered" evidence="1">
    <location>
        <begin position="1"/>
        <end position="48"/>
    </location>
</feature>
<dbReference type="EMBL" id="CADCWP010000002">
    <property type="protein sequence ID" value="CAA9552776.1"/>
    <property type="molecule type" value="Genomic_DNA"/>
</dbReference>
<dbReference type="AlphaFoldDB" id="A0A6J4ULY9"/>
<feature type="compositionally biased region" description="Basic residues" evidence="1">
    <location>
        <begin position="35"/>
        <end position="48"/>
    </location>
</feature>
<reference evidence="2" key="1">
    <citation type="submission" date="2020-02" db="EMBL/GenBank/DDBJ databases">
        <authorList>
            <person name="Meier V. D."/>
        </authorList>
    </citation>
    <scope>NUCLEOTIDE SEQUENCE</scope>
    <source>
        <strain evidence="2">AVDCRST_MAG86</strain>
    </source>
</reference>
<evidence type="ECO:0000256" key="1">
    <source>
        <dbReference type="SAM" id="MobiDB-lite"/>
    </source>
</evidence>
<accession>A0A6J4ULY9</accession>
<gene>
    <name evidence="2" type="ORF">AVDCRST_MAG86-159</name>
</gene>
<protein>
    <submittedName>
        <fullName evidence="2">Uncharacterized protein</fullName>
    </submittedName>
</protein>
<organism evidence="2">
    <name type="scientific">uncultured Truepera sp</name>
    <dbReference type="NCBI Taxonomy" id="543023"/>
    <lineage>
        <taxon>Bacteria</taxon>
        <taxon>Thermotogati</taxon>
        <taxon>Deinococcota</taxon>
        <taxon>Deinococci</taxon>
        <taxon>Trueperales</taxon>
        <taxon>Trueperaceae</taxon>
        <taxon>Truepera</taxon>
        <taxon>environmental samples</taxon>
    </lineage>
</organism>
<feature type="compositionally biased region" description="Basic and acidic residues" evidence="1">
    <location>
        <begin position="8"/>
        <end position="34"/>
    </location>
</feature>